<evidence type="ECO:0000313" key="4">
    <source>
        <dbReference type="EnsemblProtists" id="EKX49125"/>
    </source>
</evidence>
<dbReference type="PaxDb" id="55529-EKX49125"/>
<keyword evidence="2" id="KW-0677">Repeat</keyword>
<reference evidence="4" key="3">
    <citation type="submission" date="2016-03" db="UniProtKB">
        <authorList>
            <consortium name="EnsemblProtists"/>
        </authorList>
    </citation>
    <scope>IDENTIFICATION</scope>
</reference>
<evidence type="ECO:0000256" key="2">
    <source>
        <dbReference type="ARBA" id="ARBA00022737"/>
    </source>
</evidence>
<dbReference type="GO" id="GO:0005656">
    <property type="term" value="C:nuclear pre-replicative complex"/>
    <property type="evidence" value="ECO:0007669"/>
    <property type="project" value="TreeGrafter"/>
</dbReference>
<sequence length="164" mass="17134">MGNLLDYSAVSSALPSPSVTWSQHTLPVTSVVVGAGGCEARVCSSSLDKTVRIFHIPTGSSLAAISLPCPINTIALHPCDSFLYCGGVDRSQGRNGRAEDRQGPACSLASHQHESLPLEIPTEVGVAAASSSSYSGSSSEWKELAMSMHKFVVGRLLDSSSEEV</sequence>
<dbReference type="RefSeq" id="XP_005836105.1">
    <property type="nucleotide sequence ID" value="XM_005836048.1"/>
</dbReference>
<dbReference type="GeneID" id="17305796"/>
<dbReference type="AlphaFoldDB" id="L1JLV0"/>
<dbReference type="InterPro" id="IPR045227">
    <property type="entry name" value="WDR18/Ipi3/RID3"/>
</dbReference>
<dbReference type="EnsemblProtists" id="EKX49125">
    <property type="protein sequence ID" value="EKX49125"/>
    <property type="gene ID" value="GUITHDRAFT_136289"/>
</dbReference>
<keyword evidence="5" id="KW-1185">Reference proteome</keyword>
<evidence type="ECO:0000313" key="3">
    <source>
        <dbReference type="EMBL" id="EKX49125.1"/>
    </source>
</evidence>
<dbReference type="SUPFAM" id="SSF50978">
    <property type="entry name" value="WD40 repeat-like"/>
    <property type="match status" value="1"/>
</dbReference>
<dbReference type="STRING" id="905079.L1JLV0"/>
<dbReference type="GO" id="GO:0120330">
    <property type="term" value="C:rixosome complex"/>
    <property type="evidence" value="ECO:0007669"/>
    <property type="project" value="TreeGrafter"/>
</dbReference>
<dbReference type="PANTHER" id="PTHR18763">
    <property type="entry name" value="WD-REPEAT PROTEIN 18"/>
    <property type="match status" value="1"/>
</dbReference>
<reference evidence="3 5" key="1">
    <citation type="journal article" date="2012" name="Nature">
        <title>Algal genomes reveal evolutionary mosaicism and the fate of nucleomorphs.</title>
        <authorList>
            <consortium name="DOE Joint Genome Institute"/>
            <person name="Curtis B.A."/>
            <person name="Tanifuji G."/>
            <person name="Burki F."/>
            <person name="Gruber A."/>
            <person name="Irimia M."/>
            <person name="Maruyama S."/>
            <person name="Arias M.C."/>
            <person name="Ball S.G."/>
            <person name="Gile G.H."/>
            <person name="Hirakawa Y."/>
            <person name="Hopkins J.F."/>
            <person name="Kuo A."/>
            <person name="Rensing S.A."/>
            <person name="Schmutz J."/>
            <person name="Symeonidi A."/>
            <person name="Elias M."/>
            <person name="Eveleigh R.J."/>
            <person name="Herman E.K."/>
            <person name="Klute M.J."/>
            <person name="Nakayama T."/>
            <person name="Obornik M."/>
            <person name="Reyes-Prieto A."/>
            <person name="Armbrust E.V."/>
            <person name="Aves S.J."/>
            <person name="Beiko R.G."/>
            <person name="Coutinho P."/>
            <person name="Dacks J.B."/>
            <person name="Durnford D.G."/>
            <person name="Fast N.M."/>
            <person name="Green B.R."/>
            <person name="Grisdale C.J."/>
            <person name="Hempel F."/>
            <person name="Henrissat B."/>
            <person name="Hoppner M.P."/>
            <person name="Ishida K."/>
            <person name="Kim E."/>
            <person name="Koreny L."/>
            <person name="Kroth P.G."/>
            <person name="Liu Y."/>
            <person name="Malik S.B."/>
            <person name="Maier U.G."/>
            <person name="McRose D."/>
            <person name="Mock T."/>
            <person name="Neilson J.A."/>
            <person name="Onodera N.T."/>
            <person name="Poole A.M."/>
            <person name="Pritham E.J."/>
            <person name="Richards T.A."/>
            <person name="Rocap G."/>
            <person name="Roy S.W."/>
            <person name="Sarai C."/>
            <person name="Schaack S."/>
            <person name="Shirato S."/>
            <person name="Slamovits C.H."/>
            <person name="Spencer D.F."/>
            <person name="Suzuki S."/>
            <person name="Worden A.Z."/>
            <person name="Zauner S."/>
            <person name="Barry K."/>
            <person name="Bell C."/>
            <person name="Bharti A.K."/>
            <person name="Crow J.A."/>
            <person name="Grimwood J."/>
            <person name="Kramer R."/>
            <person name="Lindquist E."/>
            <person name="Lucas S."/>
            <person name="Salamov A."/>
            <person name="McFadden G.I."/>
            <person name="Lane C.E."/>
            <person name="Keeling P.J."/>
            <person name="Gray M.W."/>
            <person name="Grigoriev I.V."/>
            <person name="Archibald J.M."/>
        </authorList>
    </citation>
    <scope>NUCLEOTIDE SEQUENCE</scope>
    <source>
        <strain evidence="3 5">CCMP2712</strain>
    </source>
</reference>
<proteinExistence type="predicted"/>
<organism evidence="3">
    <name type="scientific">Guillardia theta (strain CCMP2712)</name>
    <name type="common">Cryptophyte</name>
    <dbReference type="NCBI Taxonomy" id="905079"/>
    <lineage>
        <taxon>Eukaryota</taxon>
        <taxon>Cryptophyceae</taxon>
        <taxon>Pyrenomonadales</taxon>
        <taxon>Geminigeraceae</taxon>
        <taxon>Guillardia</taxon>
    </lineage>
</organism>
<keyword evidence="1" id="KW-0853">WD repeat</keyword>
<dbReference type="GO" id="GO:0006364">
    <property type="term" value="P:rRNA processing"/>
    <property type="evidence" value="ECO:0007669"/>
    <property type="project" value="TreeGrafter"/>
</dbReference>
<gene>
    <name evidence="3" type="ORF">GUITHDRAFT_136289</name>
</gene>
<evidence type="ECO:0000313" key="5">
    <source>
        <dbReference type="Proteomes" id="UP000011087"/>
    </source>
</evidence>
<evidence type="ECO:0000256" key="1">
    <source>
        <dbReference type="ARBA" id="ARBA00022574"/>
    </source>
</evidence>
<dbReference type="Proteomes" id="UP000011087">
    <property type="component" value="Unassembled WGS sequence"/>
</dbReference>
<dbReference type="eggNOG" id="KOG0646">
    <property type="taxonomic scope" value="Eukaryota"/>
</dbReference>
<dbReference type="PANTHER" id="PTHR18763:SF0">
    <property type="entry name" value="WD REPEAT-CONTAINING PROTEIN 18"/>
    <property type="match status" value="1"/>
</dbReference>
<accession>L1JLV0</accession>
<reference evidence="5" key="2">
    <citation type="submission" date="2012-11" db="EMBL/GenBank/DDBJ databases">
        <authorList>
            <person name="Kuo A."/>
            <person name="Curtis B.A."/>
            <person name="Tanifuji G."/>
            <person name="Burki F."/>
            <person name="Gruber A."/>
            <person name="Irimia M."/>
            <person name="Maruyama S."/>
            <person name="Arias M.C."/>
            <person name="Ball S.G."/>
            <person name="Gile G.H."/>
            <person name="Hirakawa Y."/>
            <person name="Hopkins J.F."/>
            <person name="Rensing S.A."/>
            <person name="Schmutz J."/>
            <person name="Symeonidi A."/>
            <person name="Elias M."/>
            <person name="Eveleigh R.J."/>
            <person name="Herman E.K."/>
            <person name="Klute M.J."/>
            <person name="Nakayama T."/>
            <person name="Obornik M."/>
            <person name="Reyes-Prieto A."/>
            <person name="Armbrust E.V."/>
            <person name="Aves S.J."/>
            <person name="Beiko R.G."/>
            <person name="Coutinho P."/>
            <person name="Dacks J.B."/>
            <person name="Durnford D.G."/>
            <person name="Fast N.M."/>
            <person name="Green B.R."/>
            <person name="Grisdale C."/>
            <person name="Hempe F."/>
            <person name="Henrissat B."/>
            <person name="Hoppner M.P."/>
            <person name="Ishida K.-I."/>
            <person name="Kim E."/>
            <person name="Koreny L."/>
            <person name="Kroth P.G."/>
            <person name="Liu Y."/>
            <person name="Malik S.-B."/>
            <person name="Maier U.G."/>
            <person name="McRose D."/>
            <person name="Mock T."/>
            <person name="Neilson J.A."/>
            <person name="Onodera N.T."/>
            <person name="Poole A.M."/>
            <person name="Pritham E.J."/>
            <person name="Richards T.A."/>
            <person name="Rocap G."/>
            <person name="Roy S.W."/>
            <person name="Sarai C."/>
            <person name="Schaack S."/>
            <person name="Shirato S."/>
            <person name="Slamovits C.H."/>
            <person name="Spencer D.F."/>
            <person name="Suzuki S."/>
            <person name="Worden A.Z."/>
            <person name="Zauner S."/>
            <person name="Barry K."/>
            <person name="Bell C."/>
            <person name="Bharti A.K."/>
            <person name="Crow J.A."/>
            <person name="Grimwood J."/>
            <person name="Kramer R."/>
            <person name="Lindquist E."/>
            <person name="Lucas S."/>
            <person name="Salamov A."/>
            <person name="McFadden G.I."/>
            <person name="Lane C.E."/>
            <person name="Keeling P.J."/>
            <person name="Gray M.W."/>
            <person name="Grigoriev I.V."/>
            <person name="Archibald J.M."/>
        </authorList>
    </citation>
    <scope>NUCLEOTIDE SEQUENCE</scope>
    <source>
        <strain evidence="5">CCMP2712</strain>
    </source>
</reference>
<dbReference type="InterPro" id="IPR036322">
    <property type="entry name" value="WD40_repeat_dom_sf"/>
</dbReference>
<dbReference type="GO" id="GO:0006261">
    <property type="term" value="P:DNA-templated DNA replication"/>
    <property type="evidence" value="ECO:0007669"/>
    <property type="project" value="TreeGrafter"/>
</dbReference>
<dbReference type="Gene3D" id="2.130.10.10">
    <property type="entry name" value="YVTN repeat-like/Quinoprotein amine dehydrogenase"/>
    <property type="match status" value="1"/>
</dbReference>
<dbReference type="HOGENOM" id="CLU_1622131_0_0_1"/>
<dbReference type="KEGG" id="gtt:GUITHDRAFT_136289"/>
<name>L1JLV0_GUITC</name>
<dbReference type="OrthoDB" id="756370at2759"/>
<dbReference type="EMBL" id="JH992983">
    <property type="protein sequence ID" value="EKX49125.1"/>
    <property type="molecule type" value="Genomic_DNA"/>
</dbReference>
<dbReference type="InterPro" id="IPR015943">
    <property type="entry name" value="WD40/YVTN_repeat-like_dom_sf"/>
</dbReference>
<protein>
    <submittedName>
        <fullName evidence="3 4">Uncharacterized protein</fullName>
    </submittedName>
</protein>